<keyword evidence="2" id="KW-1185">Reference proteome</keyword>
<dbReference type="EMBL" id="UYJE01009440">
    <property type="protein sequence ID" value="VDI73490.1"/>
    <property type="molecule type" value="Genomic_DNA"/>
</dbReference>
<dbReference type="PANTHER" id="PTHR47331">
    <property type="entry name" value="PHD-TYPE DOMAIN-CONTAINING PROTEIN"/>
    <property type="match status" value="1"/>
</dbReference>
<organism evidence="1 2">
    <name type="scientific">Mytilus galloprovincialis</name>
    <name type="common">Mediterranean mussel</name>
    <dbReference type="NCBI Taxonomy" id="29158"/>
    <lineage>
        <taxon>Eukaryota</taxon>
        <taxon>Metazoa</taxon>
        <taxon>Spiralia</taxon>
        <taxon>Lophotrochozoa</taxon>
        <taxon>Mollusca</taxon>
        <taxon>Bivalvia</taxon>
        <taxon>Autobranchia</taxon>
        <taxon>Pteriomorphia</taxon>
        <taxon>Mytilida</taxon>
        <taxon>Mytiloidea</taxon>
        <taxon>Mytilidae</taxon>
        <taxon>Mytilinae</taxon>
        <taxon>Mytilus</taxon>
    </lineage>
</organism>
<accession>A0A8B6H420</accession>
<proteinExistence type="predicted"/>
<evidence type="ECO:0000313" key="1">
    <source>
        <dbReference type="EMBL" id="VDI73490.1"/>
    </source>
</evidence>
<dbReference type="SUPFAM" id="SSF53098">
    <property type="entry name" value="Ribonuclease H-like"/>
    <property type="match status" value="1"/>
</dbReference>
<dbReference type="OrthoDB" id="8036689at2759"/>
<evidence type="ECO:0000313" key="2">
    <source>
        <dbReference type="Proteomes" id="UP000596742"/>
    </source>
</evidence>
<comment type="caution">
    <text evidence="1">The sequence shown here is derived from an EMBL/GenBank/DDBJ whole genome shotgun (WGS) entry which is preliminary data.</text>
</comment>
<dbReference type="InterPro" id="IPR036397">
    <property type="entry name" value="RNaseH_sf"/>
</dbReference>
<protein>
    <submittedName>
        <fullName evidence="1">Uncharacterized protein</fullName>
    </submittedName>
</protein>
<dbReference type="AlphaFoldDB" id="A0A8B6H420"/>
<dbReference type="Gene3D" id="3.30.420.10">
    <property type="entry name" value="Ribonuclease H-like superfamily/Ribonuclease H"/>
    <property type="match status" value="1"/>
</dbReference>
<dbReference type="Pfam" id="PF05380">
    <property type="entry name" value="Peptidase_A17"/>
    <property type="match status" value="1"/>
</dbReference>
<dbReference type="InterPro" id="IPR012337">
    <property type="entry name" value="RNaseH-like_sf"/>
</dbReference>
<dbReference type="PANTHER" id="PTHR47331:SF1">
    <property type="entry name" value="GAG-LIKE PROTEIN"/>
    <property type="match status" value="1"/>
</dbReference>
<reference evidence="1" key="1">
    <citation type="submission" date="2018-11" db="EMBL/GenBank/DDBJ databases">
        <authorList>
            <person name="Alioto T."/>
            <person name="Alioto T."/>
        </authorList>
    </citation>
    <scope>NUCLEOTIDE SEQUENCE</scope>
</reference>
<gene>
    <name evidence="1" type="ORF">MGAL_10B038800</name>
</gene>
<sequence length="354" mass="40276">MDTADEPTLHVFTDASVVAYGACAYLVKGEESNFVMAKNRVAPLKKLTIPQLELMAALVGGRLTSHIMSSLRNVKKCVLWSDSQIILHWISSRKQLKTFIANRVIEIKELTCEHSWKYCPTEHNPADLLSRGLSYEQLKNNKLWMHGPDWLTDEKQWPNEFQIDNKVMTTTCKDYENQETQDDIIRTKNNVLNVINVDRYHSFNKTVRILGYVQKFLDNCRNTVPNTRRLTTTYLTPNDIHNATMKLIEAVQHQRYSDVFESLCSNIFEPLSAAPENVEKPTNFSVTSCGRRNHVCLAETVSKTKQTTPITVSSSPACKKVKQRPPPTCIFVPVPKINGNFICNNSRVHVHAGV</sequence>
<dbReference type="InterPro" id="IPR008042">
    <property type="entry name" value="Retrotrans_Pao"/>
</dbReference>
<name>A0A8B6H420_MYTGA</name>
<dbReference type="Proteomes" id="UP000596742">
    <property type="component" value="Unassembled WGS sequence"/>
</dbReference>
<dbReference type="GO" id="GO:0003676">
    <property type="term" value="F:nucleic acid binding"/>
    <property type="evidence" value="ECO:0007669"/>
    <property type="project" value="InterPro"/>
</dbReference>